<protein>
    <recommendedName>
        <fullName evidence="1">2EXR domain-containing protein</fullName>
    </recommendedName>
</protein>
<dbReference type="AlphaFoldDB" id="A0A6A5R6E1"/>
<proteinExistence type="predicted"/>
<dbReference type="PANTHER" id="PTHR35910">
    <property type="entry name" value="2EXR DOMAIN-CONTAINING PROTEIN"/>
    <property type="match status" value="1"/>
</dbReference>
<dbReference type="Proteomes" id="UP000800082">
    <property type="component" value="Unassembled WGS sequence"/>
</dbReference>
<dbReference type="Pfam" id="PF20150">
    <property type="entry name" value="2EXR"/>
    <property type="match status" value="1"/>
</dbReference>
<keyword evidence="3" id="KW-1185">Reference proteome</keyword>
<evidence type="ECO:0000313" key="2">
    <source>
        <dbReference type="EMBL" id="KAF1923282.1"/>
    </source>
</evidence>
<name>A0A6A5R6E1_9PLEO</name>
<dbReference type="EMBL" id="ML979007">
    <property type="protein sequence ID" value="KAF1923282.1"/>
    <property type="molecule type" value="Genomic_DNA"/>
</dbReference>
<gene>
    <name evidence="2" type="ORF">M421DRAFT_425941</name>
</gene>
<accession>A0A6A5R6E1</accession>
<dbReference type="InterPro" id="IPR045518">
    <property type="entry name" value="2EXR"/>
</dbReference>
<evidence type="ECO:0000313" key="3">
    <source>
        <dbReference type="Proteomes" id="UP000800082"/>
    </source>
</evidence>
<evidence type="ECO:0000259" key="1">
    <source>
        <dbReference type="Pfam" id="PF20150"/>
    </source>
</evidence>
<organism evidence="2 3">
    <name type="scientific">Didymella exigua CBS 183.55</name>
    <dbReference type="NCBI Taxonomy" id="1150837"/>
    <lineage>
        <taxon>Eukaryota</taxon>
        <taxon>Fungi</taxon>
        <taxon>Dikarya</taxon>
        <taxon>Ascomycota</taxon>
        <taxon>Pezizomycotina</taxon>
        <taxon>Dothideomycetes</taxon>
        <taxon>Pleosporomycetidae</taxon>
        <taxon>Pleosporales</taxon>
        <taxon>Pleosporineae</taxon>
        <taxon>Didymellaceae</taxon>
        <taxon>Didymella</taxon>
    </lineage>
</organism>
<dbReference type="PANTHER" id="PTHR35910:SF1">
    <property type="entry name" value="2EXR DOMAIN-CONTAINING PROTEIN"/>
    <property type="match status" value="1"/>
</dbReference>
<sequence length="265" mass="31229">MSTFHPFPRLPLELRLAIWEMTVEPREVEVRIVKPKPIPEGPPAPLWSKPTDWSYISRAKFEEAMSDIPTSTRAGRKARKKAWDQWDHYHTYVHLTSPTVPVILHACQEARNHKLYHQVYLEGEDQPSNDRRYVWLNLDIDLLNIGTWSLVYFLPIASLIKRLKLSRETPEEWDHEMDLLSNFINAEEVQLVCIGGFIDWGEEVDAVKWPCGKEKLRFLEPHITFTDGSPVGYRELKHAFRRFWSAANPEYYDADYWSEDEDYVD</sequence>
<feature type="domain" description="2EXR" evidence="1">
    <location>
        <begin position="4"/>
        <end position="143"/>
    </location>
</feature>
<dbReference type="RefSeq" id="XP_033443535.1">
    <property type="nucleotide sequence ID" value="XM_033594245.1"/>
</dbReference>
<reference evidence="2" key="1">
    <citation type="journal article" date="2020" name="Stud. Mycol.">
        <title>101 Dothideomycetes genomes: a test case for predicting lifestyles and emergence of pathogens.</title>
        <authorList>
            <person name="Haridas S."/>
            <person name="Albert R."/>
            <person name="Binder M."/>
            <person name="Bloem J."/>
            <person name="Labutti K."/>
            <person name="Salamov A."/>
            <person name="Andreopoulos B."/>
            <person name="Baker S."/>
            <person name="Barry K."/>
            <person name="Bills G."/>
            <person name="Bluhm B."/>
            <person name="Cannon C."/>
            <person name="Castanera R."/>
            <person name="Culley D."/>
            <person name="Daum C."/>
            <person name="Ezra D."/>
            <person name="Gonzalez J."/>
            <person name="Henrissat B."/>
            <person name="Kuo A."/>
            <person name="Liang C."/>
            <person name="Lipzen A."/>
            <person name="Lutzoni F."/>
            <person name="Magnuson J."/>
            <person name="Mondo S."/>
            <person name="Nolan M."/>
            <person name="Ohm R."/>
            <person name="Pangilinan J."/>
            <person name="Park H.-J."/>
            <person name="Ramirez L."/>
            <person name="Alfaro M."/>
            <person name="Sun H."/>
            <person name="Tritt A."/>
            <person name="Yoshinaga Y."/>
            <person name="Zwiers L.-H."/>
            <person name="Turgeon B."/>
            <person name="Goodwin S."/>
            <person name="Spatafora J."/>
            <person name="Crous P."/>
            <person name="Grigoriev I."/>
        </authorList>
    </citation>
    <scope>NUCLEOTIDE SEQUENCE</scope>
    <source>
        <strain evidence="2">CBS 183.55</strain>
    </source>
</reference>
<dbReference type="OrthoDB" id="3473305at2759"/>
<dbReference type="GeneID" id="54351913"/>